<dbReference type="PANTHER" id="PTHR37014">
    <property type="entry name" value="EXPRESSION LETHALITY PROTEIN HEL10, PUTATIVE (AFU_ORTHOLOGUE AFUA_1G06580)-RELATED"/>
    <property type="match status" value="1"/>
</dbReference>
<dbReference type="Pfam" id="PF05433">
    <property type="entry name" value="Rick_17kDa_Anti"/>
    <property type="match status" value="1"/>
</dbReference>
<dbReference type="SMART" id="SM01111">
    <property type="entry name" value="CVNH"/>
    <property type="match status" value="1"/>
</dbReference>
<dbReference type="InterPro" id="IPR036673">
    <property type="entry name" value="Cyanovirin-N_sf"/>
</dbReference>
<dbReference type="Gene3D" id="2.30.60.10">
    <property type="entry name" value="Cyanovirin-N"/>
    <property type="match status" value="1"/>
</dbReference>
<feature type="region of interest" description="Disordered" evidence="1">
    <location>
        <begin position="179"/>
        <end position="218"/>
    </location>
</feature>
<feature type="compositionally biased region" description="Polar residues" evidence="1">
    <location>
        <begin position="106"/>
        <end position="116"/>
    </location>
</feature>
<feature type="compositionally biased region" description="Pro residues" evidence="1">
    <location>
        <begin position="118"/>
        <end position="129"/>
    </location>
</feature>
<proteinExistence type="predicted"/>
<dbReference type="STRING" id="5098.A0A507QJ29"/>
<reference evidence="3 4" key="1">
    <citation type="submission" date="2019-06" db="EMBL/GenBank/DDBJ databases">
        <title>Wine fermentation using esterase from Monascus purpureus.</title>
        <authorList>
            <person name="Geng C."/>
            <person name="Zhang Y."/>
        </authorList>
    </citation>
    <scope>NUCLEOTIDE SEQUENCE [LARGE SCALE GENOMIC DNA]</scope>
    <source>
        <strain evidence="3">HQ1</strain>
    </source>
</reference>
<sequence>MAAQGYYGAPLKSEEGNPPREWSTSPALHTPSSSIFEGSYPPPSGYGHPPQPVPPSGNHYAPHPNYNDFNTAQQAPPYAQQGPYGLNQPRPHSPYSPNDAHGYAQPNYQYSGQQQYHRPPPPSPCPPTDPAAAGQGEKGVLGAVAGGAAGGFAGHKVNHGFLGAVGGAIAGSLAENTIRKHRKKEEEKGKRWGVPGRRNSSSSSSSSSDGERSACHGNFSSSSTGIRLEHGHILAAHCTSISGHARQSSIDLNDVLENVWGKFSWKRGGNFFQSARNVRLRKGGRVLEAELGNGQGGSNRARVRLDERISNQDGFLVYLA</sequence>
<keyword evidence="4" id="KW-1185">Reference proteome</keyword>
<dbReference type="AlphaFoldDB" id="A0A507QJ29"/>
<dbReference type="GO" id="GO:0019867">
    <property type="term" value="C:outer membrane"/>
    <property type="evidence" value="ECO:0007669"/>
    <property type="project" value="InterPro"/>
</dbReference>
<dbReference type="EMBL" id="VIFY01000209">
    <property type="protein sequence ID" value="TQB68529.1"/>
    <property type="molecule type" value="Genomic_DNA"/>
</dbReference>
<feature type="region of interest" description="Disordered" evidence="1">
    <location>
        <begin position="1"/>
        <end position="136"/>
    </location>
</feature>
<dbReference type="PANTHER" id="PTHR37014:SF8">
    <property type="entry name" value="RICH PROTEIN, PUTATIVE (AFU_ORTHOLOGUE AFUA_7G04870)-RELATED"/>
    <property type="match status" value="1"/>
</dbReference>
<dbReference type="SUPFAM" id="SSF51322">
    <property type="entry name" value="Cyanovirin-N"/>
    <property type="match status" value="1"/>
</dbReference>
<feature type="compositionally biased region" description="Pro residues" evidence="1">
    <location>
        <begin position="40"/>
        <end position="55"/>
    </location>
</feature>
<evidence type="ECO:0000256" key="1">
    <source>
        <dbReference type="SAM" id="MobiDB-lite"/>
    </source>
</evidence>
<dbReference type="InterPro" id="IPR011058">
    <property type="entry name" value="Cyanovirin-N"/>
</dbReference>
<feature type="compositionally biased region" description="Low complexity" evidence="1">
    <location>
        <begin position="72"/>
        <end position="85"/>
    </location>
</feature>
<evidence type="ECO:0000313" key="4">
    <source>
        <dbReference type="Proteomes" id="UP000319663"/>
    </source>
</evidence>
<evidence type="ECO:0000313" key="3">
    <source>
        <dbReference type="EMBL" id="TQB68529.1"/>
    </source>
</evidence>
<protein>
    <recommendedName>
        <fullName evidence="2">Cyanovirin-N domain-containing protein</fullName>
    </recommendedName>
</protein>
<feature type="compositionally biased region" description="Polar residues" evidence="1">
    <location>
        <begin position="22"/>
        <end position="36"/>
    </location>
</feature>
<gene>
    <name evidence="3" type="ORF">MPDQ_003252</name>
</gene>
<comment type="caution">
    <text evidence="3">The sequence shown here is derived from an EMBL/GenBank/DDBJ whole genome shotgun (WGS) entry which is preliminary data.</text>
</comment>
<dbReference type="Proteomes" id="UP000319663">
    <property type="component" value="Unassembled WGS sequence"/>
</dbReference>
<dbReference type="Pfam" id="PF08881">
    <property type="entry name" value="CVNH"/>
    <property type="match status" value="1"/>
</dbReference>
<feature type="domain" description="Cyanovirin-N" evidence="2">
    <location>
        <begin position="218"/>
        <end position="318"/>
    </location>
</feature>
<evidence type="ECO:0000259" key="2">
    <source>
        <dbReference type="SMART" id="SM01111"/>
    </source>
</evidence>
<name>A0A507QJ29_MONPU</name>
<organism evidence="3 4">
    <name type="scientific">Monascus purpureus</name>
    <name type="common">Red mold</name>
    <name type="synonym">Monascus anka</name>
    <dbReference type="NCBI Taxonomy" id="5098"/>
    <lineage>
        <taxon>Eukaryota</taxon>
        <taxon>Fungi</taxon>
        <taxon>Dikarya</taxon>
        <taxon>Ascomycota</taxon>
        <taxon>Pezizomycotina</taxon>
        <taxon>Eurotiomycetes</taxon>
        <taxon>Eurotiomycetidae</taxon>
        <taxon>Eurotiales</taxon>
        <taxon>Aspergillaceae</taxon>
        <taxon>Monascus</taxon>
    </lineage>
</organism>
<dbReference type="InterPro" id="IPR008816">
    <property type="entry name" value="Gly_zipper_2TM_dom"/>
</dbReference>
<accession>A0A507QJ29</accession>